<protein>
    <recommendedName>
        <fullName evidence="3">THO complex subunit 2</fullName>
    </recommendedName>
</protein>
<evidence type="ECO:0000259" key="6">
    <source>
        <dbReference type="Pfam" id="PF11262"/>
    </source>
</evidence>
<feature type="domain" description="THO complex subunit 2 N-terminal" evidence="8">
    <location>
        <begin position="26"/>
        <end position="380"/>
    </location>
</feature>
<dbReference type="EMBL" id="GL832983">
    <property type="protein sequence ID" value="EGD78544.1"/>
    <property type="molecule type" value="Genomic_DNA"/>
</dbReference>
<dbReference type="PANTHER" id="PTHR21597:SF0">
    <property type="entry name" value="THO COMPLEX SUBUNIT 2"/>
    <property type="match status" value="1"/>
</dbReference>
<evidence type="ECO:0000259" key="7">
    <source>
        <dbReference type="Pfam" id="PF11732"/>
    </source>
</evidence>
<comment type="similarity">
    <text evidence="2">Belongs to the THOC2 family.</text>
</comment>
<dbReference type="GO" id="GO:0006406">
    <property type="term" value="P:mRNA export from nucleus"/>
    <property type="evidence" value="ECO:0007669"/>
    <property type="project" value="InterPro"/>
</dbReference>
<reference evidence="9" key="1">
    <citation type="submission" date="2009-08" db="EMBL/GenBank/DDBJ databases">
        <title>Annotation of Salpingoeca rosetta.</title>
        <authorList>
            <consortium name="The Broad Institute Genome Sequencing Platform"/>
            <person name="Russ C."/>
            <person name="Cuomo C."/>
            <person name="Burger G."/>
            <person name="Gray M.W."/>
            <person name="Holland P.W.H."/>
            <person name="King N."/>
            <person name="Lang F.B.F."/>
            <person name="Roger A.J."/>
            <person name="Ruiz-Trillo I."/>
            <person name="Young S.K."/>
            <person name="Zeng Q."/>
            <person name="Gargeya S."/>
            <person name="Alvarado L."/>
            <person name="Berlin A."/>
            <person name="Chapman S.B."/>
            <person name="Chen Z."/>
            <person name="Freedman E."/>
            <person name="Gellesch M."/>
            <person name="Goldberg J."/>
            <person name="Griggs A."/>
            <person name="Gujja S."/>
            <person name="Heilman E."/>
            <person name="Heiman D."/>
            <person name="Howarth C."/>
            <person name="Mehta T."/>
            <person name="Neiman D."/>
            <person name="Pearson M."/>
            <person name="Roberts A."/>
            <person name="Saif S."/>
            <person name="Shea T."/>
            <person name="Shenoy N."/>
            <person name="Sisk P."/>
            <person name="Stolte C."/>
            <person name="Sykes S."/>
            <person name="White J."/>
            <person name="Yandava C."/>
            <person name="Haas B."/>
            <person name="Nusbaum C."/>
            <person name="Birren B."/>
        </authorList>
    </citation>
    <scope>NUCLEOTIDE SEQUENCE [LARGE SCALE GENOMIC DNA]</scope>
    <source>
        <strain evidence="9">ATCC 50818</strain>
    </source>
</reference>
<feature type="compositionally biased region" description="Basic and acidic residues" evidence="5">
    <location>
        <begin position="1361"/>
        <end position="1383"/>
    </location>
</feature>
<evidence type="ECO:0000259" key="8">
    <source>
        <dbReference type="Pfam" id="PF16134"/>
    </source>
</evidence>
<evidence type="ECO:0000256" key="2">
    <source>
        <dbReference type="ARBA" id="ARBA00007857"/>
    </source>
</evidence>
<dbReference type="KEGG" id="sre:PTSG_09236"/>
<evidence type="ECO:0000313" key="9">
    <source>
        <dbReference type="EMBL" id="EGD78544.1"/>
    </source>
</evidence>
<proteinExistence type="inferred from homology"/>
<feature type="region of interest" description="Disordered" evidence="5">
    <location>
        <begin position="1152"/>
        <end position="1394"/>
    </location>
</feature>
<dbReference type="GO" id="GO:0006397">
    <property type="term" value="P:mRNA processing"/>
    <property type="evidence" value="ECO:0007669"/>
    <property type="project" value="InterPro"/>
</dbReference>
<evidence type="ECO:0000256" key="3">
    <source>
        <dbReference type="ARBA" id="ARBA00019596"/>
    </source>
</evidence>
<dbReference type="GeneID" id="16070042"/>
<feature type="region of interest" description="Disordered" evidence="5">
    <location>
        <begin position="884"/>
        <end position="906"/>
    </location>
</feature>
<dbReference type="GO" id="GO:0000445">
    <property type="term" value="C:THO complex part of transcription export complex"/>
    <property type="evidence" value="ECO:0007669"/>
    <property type="project" value="TreeGrafter"/>
</dbReference>
<dbReference type="InterPro" id="IPR021726">
    <property type="entry name" value="THO_THOC2_N"/>
</dbReference>
<feature type="compositionally biased region" description="Basic and acidic residues" evidence="5">
    <location>
        <begin position="1293"/>
        <end position="1305"/>
    </location>
</feature>
<feature type="compositionally biased region" description="Low complexity" evidence="5">
    <location>
        <begin position="1189"/>
        <end position="1199"/>
    </location>
</feature>
<feature type="compositionally biased region" description="Low complexity" evidence="5">
    <location>
        <begin position="1159"/>
        <end position="1181"/>
    </location>
</feature>
<dbReference type="InterPro" id="IPR040007">
    <property type="entry name" value="Tho2"/>
</dbReference>
<accession>F2UN45</accession>
<dbReference type="InterPro" id="IPR021418">
    <property type="entry name" value="THO_THOC2_C"/>
</dbReference>
<evidence type="ECO:0000313" key="10">
    <source>
        <dbReference type="Proteomes" id="UP000007799"/>
    </source>
</evidence>
<feature type="domain" description="THO complex subunitTHOC2 C-terminal" evidence="6">
    <location>
        <begin position="847"/>
        <end position="1144"/>
    </location>
</feature>
<feature type="compositionally biased region" description="Low complexity" evidence="5">
    <location>
        <begin position="1306"/>
        <end position="1320"/>
    </location>
</feature>
<keyword evidence="10" id="KW-1185">Reference proteome</keyword>
<feature type="compositionally biased region" description="Low complexity" evidence="5">
    <location>
        <begin position="1273"/>
        <end position="1288"/>
    </location>
</feature>
<dbReference type="RefSeq" id="XP_004989493.1">
    <property type="nucleotide sequence ID" value="XM_004989436.1"/>
</dbReference>
<gene>
    <name evidence="9" type="ORF">PTSG_09236</name>
</gene>
<dbReference type="GO" id="GO:0003729">
    <property type="term" value="F:mRNA binding"/>
    <property type="evidence" value="ECO:0007669"/>
    <property type="project" value="TreeGrafter"/>
</dbReference>
<feature type="compositionally biased region" description="Pro residues" evidence="5">
    <location>
        <begin position="1384"/>
        <end position="1394"/>
    </location>
</feature>
<dbReference type="Pfam" id="PF11732">
    <property type="entry name" value="Thoc2"/>
    <property type="match status" value="1"/>
</dbReference>
<dbReference type="InterPro" id="IPR032302">
    <property type="entry name" value="THOC2_N"/>
</dbReference>
<dbReference type="PANTHER" id="PTHR21597">
    <property type="entry name" value="THO2 PROTEIN"/>
    <property type="match status" value="1"/>
</dbReference>
<evidence type="ECO:0000256" key="1">
    <source>
        <dbReference type="ARBA" id="ARBA00004123"/>
    </source>
</evidence>
<dbReference type="Pfam" id="PF11262">
    <property type="entry name" value="Tho2"/>
    <property type="match status" value="1"/>
</dbReference>
<feature type="domain" description="THO complex subunitTHOC2 N-terminal" evidence="7">
    <location>
        <begin position="543"/>
        <end position="618"/>
    </location>
</feature>
<sequence length="1394" mass="154107">MSSPLAESTTALVAALQDSESFSVGAVEVLRDVFAGFATGDVSADDITAFLQQDVIKENEGFDVIAADSLMLAVAENKANETKMHELVKAVFASGAIDQSILRERLDIAVLKACKLVPADYDKGLMRMRMKMFYKQEKYNLFHEENEGFAKVVTELGQDFTAASVTADDLITRIRTLVGFFNLDPNRVLDLMLDALEEHPQHAAVYTACLAQFTTAQDSIANLIGLKLAAIAKQPGPPPTSLYATIAHLMDSGLLSLSALEPHLLPTLEETRERVRAYVKSVTKYVNTSAMSQEVQAQLDAAAAAADVDELKAKQRDQRLGLAVAFLKNGNWDLAEKIMSQLPAFYVPSLPAARTAMLTTLHHCIEPLYRSVAATKLSRPCPAATASSSSSSSSSSSMPACTSLVDFAARVMPALSSLGPFLADDPVLMTKAVRVCAHLVSLAKEAGEKSTAMLAEVEDLFARCILPSLMRCSSNAPIAADVWAALQQLPYQARFKIYGYWKNESWKNQPELLLVRAKTFKKAKSLFQRLTAENAGKKMAHDLSKVAFTNPVHLFEYALRQIEAYSNLVEPLSDALKTHTHLAYDILSFCVLEALSNPQKSRMKKEDLFESSWLQNLAAFVGLILRKYPVDFEPILQFIINRLKENQVLDLIVLREIITKIAGYENAEDMTDMQLQAMAGGQILRQRGSTFSNARLTKDQRRALKHMTETFTSAQDEILIPLIILIAQQRVELVFGGDKERPVVLIGELYDKCQEVLMQLMQCVEANISESLYFKRLPPLEELCTTYHLEVDTAMFLHRRRLTASIEDLAADKSQTGTAVQKYMRASETAMKDVTSFLKSLHPPAVWTELSPQLYSTFWTLSLYDLETPSAAYAHVIAELEEANRQNRPAPGDTSRTEKRKRREITSNEATIKALKEEESRQKAVVKCAHEMLTSLSKSFVQPSHSLKSVVVSEFLRLCIYPRCFFSAADAVYCAKFAVLLHSMRTENWSTLLYFNFVFKHTACIIMSATENEASRYGRFLNETMRVLARFHADPSVYQKECAPTPGFIASFNKNEPQTVKFADYRKMCYNWQTRLLKDFLSMLNSKDPSLIRRAVLVMIKVVDHFPRMKNLAKVLLEAIEQILKDETTRQDVKLLVTSYNRQLLDRSGTWVPANVYNPTDTKSAAKKAPASSGKAAASPAKKAKATTDKSSTSSSSSKTDGKKIATKSNSSSSTPAKTTSSSSNSKRTPKSEHKSSSSSSSRKSSGSSGKKSESNKTPKDEKRRSSKDDKSTAATTPTTTTTSSSSSSKRRSSTDPKSGKDHGRAAPSPSSSSSSSRARAPPPLPSRGGSTEDLQPKRAKVSSSSSSSRDRSGSPPPPPTERESRRSRDRRGDTRSAARDTRLPPPPSRRSRR</sequence>
<dbReference type="OrthoDB" id="29024at2759"/>
<evidence type="ECO:0000256" key="5">
    <source>
        <dbReference type="SAM" id="MobiDB-lite"/>
    </source>
</evidence>
<dbReference type="Pfam" id="PF16134">
    <property type="entry name" value="THOC2_N"/>
    <property type="match status" value="2"/>
</dbReference>
<feature type="domain" description="THO complex subunit 2 N-terminal" evidence="8">
    <location>
        <begin position="396"/>
        <end position="539"/>
    </location>
</feature>
<feature type="compositionally biased region" description="Low complexity" evidence="5">
    <location>
        <begin position="1207"/>
        <end position="1227"/>
    </location>
</feature>
<dbReference type="STRING" id="946362.F2UN45"/>
<feature type="compositionally biased region" description="Basic and acidic residues" evidence="5">
    <location>
        <begin position="1251"/>
        <end position="1272"/>
    </location>
</feature>
<comment type="subcellular location">
    <subcellularLocation>
        <location evidence="1">Nucleus</location>
    </subcellularLocation>
</comment>
<keyword evidence="4" id="KW-0539">Nucleus</keyword>
<dbReference type="InParanoid" id="F2UN45"/>
<name>F2UN45_SALR5</name>
<feature type="compositionally biased region" description="Low complexity" evidence="5">
    <location>
        <begin position="1237"/>
        <end position="1250"/>
    </location>
</feature>
<dbReference type="FunCoup" id="F2UN45">
    <property type="interactions" value="1635"/>
</dbReference>
<dbReference type="eggNOG" id="KOG1874">
    <property type="taxonomic scope" value="Eukaryota"/>
</dbReference>
<evidence type="ECO:0000256" key="4">
    <source>
        <dbReference type="ARBA" id="ARBA00023242"/>
    </source>
</evidence>
<organism evidence="10">
    <name type="scientific">Salpingoeca rosetta (strain ATCC 50818 / BSB-021)</name>
    <dbReference type="NCBI Taxonomy" id="946362"/>
    <lineage>
        <taxon>Eukaryota</taxon>
        <taxon>Choanoflagellata</taxon>
        <taxon>Craspedida</taxon>
        <taxon>Salpingoecidae</taxon>
        <taxon>Salpingoeca</taxon>
    </lineage>
</organism>
<dbReference type="OMA" id="QERWTCI"/>
<dbReference type="Proteomes" id="UP000007799">
    <property type="component" value="Unassembled WGS sequence"/>
</dbReference>